<evidence type="ECO:0000313" key="4">
    <source>
        <dbReference type="Proteomes" id="UP000272051"/>
    </source>
</evidence>
<reference evidence="4 5" key="1">
    <citation type="submission" date="2018-06" db="EMBL/GenBank/DDBJ databases">
        <title>Extensive metabolic versatility and redundancy in microbially diverse, dynamic hydrothermal sediments.</title>
        <authorList>
            <person name="Dombrowski N."/>
            <person name="Teske A."/>
            <person name="Baker B.J."/>
        </authorList>
    </citation>
    <scope>NUCLEOTIDE SEQUENCE [LARGE SCALE GENOMIC DNA]</scope>
    <source>
        <strain evidence="3">B34_G17</strain>
        <strain evidence="2">B66_G16</strain>
    </source>
</reference>
<dbReference type="EMBL" id="QMQV01000001">
    <property type="protein sequence ID" value="RLE50764.1"/>
    <property type="molecule type" value="Genomic_DNA"/>
</dbReference>
<organism evidence="2 5">
    <name type="scientific">Thermoproteota archaeon</name>
    <dbReference type="NCBI Taxonomy" id="2056631"/>
    <lineage>
        <taxon>Archaea</taxon>
        <taxon>Thermoproteota</taxon>
    </lineage>
</organism>
<accession>A0A497ETQ3</accession>
<evidence type="ECO:0000313" key="5">
    <source>
        <dbReference type="Proteomes" id="UP000278475"/>
    </source>
</evidence>
<dbReference type="AlphaFoldDB" id="A0A497ETQ3"/>
<dbReference type="InterPro" id="IPR023140">
    <property type="entry name" value="DUF357"/>
</dbReference>
<dbReference type="Gene3D" id="1.20.1270.90">
    <property type="entry name" value="AF1782-like"/>
    <property type="match status" value="1"/>
</dbReference>
<evidence type="ECO:0000313" key="2">
    <source>
        <dbReference type="EMBL" id="RLE50764.1"/>
    </source>
</evidence>
<comment type="caution">
    <text evidence="2">The sequence shown here is derived from an EMBL/GenBank/DDBJ whole genome shotgun (WGS) entry which is preliminary data.</text>
</comment>
<feature type="domain" description="DUF357" evidence="1">
    <location>
        <begin position="22"/>
        <end position="96"/>
    </location>
</feature>
<protein>
    <recommendedName>
        <fullName evidence="1">DUF357 domain-containing protein</fullName>
    </recommendedName>
</protein>
<dbReference type="SUPFAM" id="SSF158372">
    <property type="entry name" value="AF1782-like"/>
    <property type="match status" value="1"/>
</dbReference>
<gene>
    <name evidence="2" type="ORF">DRJ31_00180</name>
    <name evidence="3" type="ORF">DRJ33_04040</name>
</gene>
<sequence length="105" mass="12194">MLTLQKSWLRTLSVAAENLVKKYIEGVEDVLKELKLKISPGEASVKYSAVVQVLDLAKRYYEDSVHYLESKRDYLTSLTCIVYSEGLLDALRFLGLVDFRWRFEK</sequence>
<dbReference type="EMBL" id="QMQX01000057">
    <property type="protein sequence ID" value="RLE52346.1"/>
    <property type="molecule type" value="Genomic_DNA"/>
</dbReference>
<evidence type="ECO:0000259" key="1">
    <source>
        <dbReference type="Pfam" id="PF04010"/>
    </source>
</evidence>
<dbReference type="Proteomes" id="UP000278475">
    <property type="component" value="Unassembled WGS sequence"/>
</dbReference>
<dbReference type="Proteomes" id="UP000272051">
    <property type="component" value="Unassembled WGS sequence"/>
</dbReference>
<evidence type="ECO:0000313" key="3">
    <source>
        <dbReference type="EMBL" id="RLE52346.1"/>
    </source>
</evidence>
<dbReference type="Pfam" id="PF04010">
    <property type="entry name" value="DUF357"/>
    <property type="match status" value="1"/>
</dbReference>
<proteinExistence type="predicted"/>
<dbReference type="InterPro" id="IPR036809">
    <property type="entry name" value="AF1782-like_sf"/>
</dbReference>
<name>A0A497ETQ3_9CREN</name>